<reference evidence="6 7" key="1">
    <citation type="submission" date="2020-04" db="EMBL/GenBank/DDBJ databases">
        <title>Donghicola sp., a member of the Rhodobacteraceae family isolated from mangrove forest in Thailand.</title>
        <authorList>
            <person name="Charoenyingcharoen P."/>
            <person name="Yukphan P."/>
        </authorList>
    </citation>
    <scope>NUCLEOTIDE SEQUENCE [LARGE SCALE GENOMIC DNA]</scope>
    <source>
        <strain evidence="6 7">C2-DW-16</strain>
    </source>
</reference>
<feature type="domain" description="HTH lacI-type" evidence="5">
    <location>
        <begin position="11"/>
        <end position="65"/>
    </location>
</feature>
<dbReference type="InterPro" id="IPR046335">
    <property type="entry name" value="LacI/GalR-like_sensor"/>
</dbReference>
<dbReference type="Gene3D" id="3.40.50.2300">
    <property type="match status" value="2"/>
</dbReference>
<keyword evidence="1" id="KW-0678">Repressor</keyword>
<protein>
    <submittedName>
        <fullName evidence="6">Substrate-binding domain-containing protein</fullName>
    </submittedName>
</protein>
<keyword evidence="7" id="KW-1185">Reference proteome</keyword>
<comment type="caution">
    <text evidence="6">The sequence shown here is derived from an EMBL/GenBank/DDBJ whole genome shotgun (WGS) entry which is preliminary data.</text>
</comment>
<organism evidence="6 7">
    <name type="scientific">Donghicola mangrovi</name>
    <dbReference type="NCBI Taxonomy" id="2729614"/>
    <lineage>
        <taxon>Bacteria</taxon>
        <taxon>Pseudomonadati</taxon>
        <taxon>Pseudomonadota</taxon>
        <taxon>Alphaproteobacteria</taxon>
        <taxon>Rhodobacterales</taxon>
        <taxon>Roseobacteraceae</taxon>
        <taxon>Donghicola</taxon>
    </lineage>
</organism>
<dbReference type="InterPro" id="IPR000843">
    <property type="entry name" value="HTH_LacI"/>
</dbReference>
<evidence type="ECO:0000256" key="2">
    <source>
        <dbReference type="ARBA" id="ARBA00023015"/>
    </source>
</evidence>
<proteinExistence type="predicted"/>
<dbReference type="InterPro" id="IPR010982">
    <property type="entry name" value="Lambda_DNA-bd_dom_sf"/>
</dbReference>
<evidence type="ECO:0000259" key="5">
    <source>
        <dbReference type="PROSITE" id="PS50932"/>
    </source>
</evidence>
<dbReference type="Pfam" id="PF00356">
    <property type="entry name" value="LacI"/>
    <property type="match status" value="1"/>
</dbReference>
<dbReference type="PROSITE" id="PS50932">
    <property type="entry name" value="HTH_LACI_2"/>
    <property type="match status" value="1"/>
</dbReference>
<dbReference type="SUPFAM" id="SSF53822">
    <property type="entry name" value="Periplasmic binding protein-like I"/>
    <property type="match status" value="1"/>
</dbReference>
<dbReference type="SMART" id="SM00354">
    <property type="entry name" value="HTH_LACI"/>
    <property type="match status" value="1"/>
</dbReference>
<evidence type="ECO:0000256" key="1">
    <source>
        <dbReference type="ARBA" id="ARBA00022491"/>
    </source>
</evidence>
<dbReference type="EMBL" id="JABCJD010000009">
    <property type="protein sequence ID" value="NVO28994.1"/>
    <property type="molecule type" value="Genomic_DNA"/>
</dbReference>
<evidence type="ECO:0000256" key="4">
    <source>
        <dbReference type="ARBA" id="ARBA00023163"/>
    </source>
</evidence>
<dbReference type="Proteomes" id="UP000523601">
    <property type="component" value="Unassembled WGS sequence"/>
</dbReference>
<keyword evidence="3" id="KW-0238">DNA-binding</keyword>
<keyword evidence="4" id="KW-0804">Transcription</keyword>
<accession>A0ABX2PIU7</accession>
<evidence type="ECO:0000313" key="7">
    <source>
        <dbReference type="Proteomes" id="UP000523601"/>
    </source>
</evidence>
<dbReference type="Pfam" id="PF13377">
    <property type="entry name" value="Peripla_BP_3"/>
    <property type="match status" value="1"/>
</dbReference>
<evidence type="ECO:0000256" key="3">
    <source>
        <dbReference type="ARBA" id="ARBA00023125"/>
    </source>
</evidence>
<name>A0ABX2PIU7_9RHOB</name>
<dbReference type="CDD" id="cd01392">
    <property type="entry name" value="HTH_LacI"/>
    <property type="match status" value="1"/>
</dbReference>
<dbReference type="CDD" id="cd06278">
    <property type="entry name" value="PBP1_LacI-like"/>
    <property type="match status" value="1"/>
</dbReference>
<dbReference type="SUPFAM" id="SSF47413">
    <property type="entry name" value="lambda repressor-like DNA-binding domains"/>
    <property type="match status" value="1"/>
</dbReference>
<gene>
    <name evidence="6" type="ORF">HJ526_16300</name>
</gene>
<keyword evidence="2" id="KW-0805">Transcription regulation</keyword>
<sequence>MTDAQERNRRVTAADVARAAGVSRSAVSRAFTPEAYLDADKRRAILQVADELGYRPNAIGAALQGASSNLVAIVVGDTPSPFDKEVATALAAGLNAAGKYPIMIGGSQAVSRAAVSDVLRYPLDAMILRTGSLSPDFADACGKLGIPLISSGRIMDRPLVDNVCVQNEAGMEMITDLLLSRGHKAFGFIGGPSGFGSAGRRRAGMMQSLAKAGLDLTAEVTGDYTVQSGFKAVEALLAQAPVDAILCANDAMAIGAISGLRQRGLRVPEDVAVTGFDDVEMAGWPEYRLTTVRNPINDMVAAIVDLLEARINAPRRAGETRWLTPEVILRETH</sequence>
<evidence type="ECO:0000313" key="6">
    <source>
        <dbReference type="EMBL" id="NVO28994.1"/>
    </source>
</evidence>
<dbReference type="RefSeq" id="WP_176855675.1">
    <property type="nucleotide sequence ID" value="NZ_JABCJD010000009.1"/>
</dbReference>
<dbReference type="PANTHER" id="PTHR30146:SF148">
    <property type="entry name" value="HTH-TYPE TRANSCRIPTIONAL REPRESSOR PURR-RELATED"/>
    <property type="match status" value="1"/>
</dbReference>
<dbReference type="PANTHER" id="PTHR30146">
    <property type="entry name" value="LACI-RELATED TRANSCRIPTIONAL REPRESSOR"/>
    <property type="match status" value="1"/>
</dbReference>
<dbReference type="InterPro" id="IPR028082">
    <property type="entry name" value="Peripla_BP_I"/>
</dbReference>
<dbReference type="Gene3D" id="1.10.260.40">
    <property type="entry name" value="lambda repressor-like DNA-binding domains"/>
    <property type="match status" value="1"/>
</dbReference>